<dbReference type="Gene3D" id="3.30.1490.40">
    <property type="match status" value="1"/>
</dbReference>
<dbReference type="SMART" id="SM00444">
    <property type="entry name" value="GYF"/>
    <property type="match status" value="1"/>
</dbReference>
<dbReference type="InterPro" id="IPR003169">
    <property type="entry name" value="GYF"/>
</dbReference>
<dbReference type="Proteomes" id="UP000182444">
    <property type="component" value="Chromosome 1E"/>
</dbReference>
<dbReference type="PROSITE" id="PS50829">
    <property type="entry name" value="GYF"/>
    <property type="match status" value="1"/>
</dbReference>
<dbReference type="VEuPathDB" id="FungiDB:YALI1_E16121g"/>
<dbReference type="RefSeq" id="XP_503891.3">
    <property type="nucleotide sequence ID" value="XM_503891.3"/>
</dbReference>
<name>A0A1D8NIC2_YARLL</name>
<dbReference type="SUPFAM" id="SSF55277">
    <property type="entry name" value="GYF domain"/>
    <property type="match status" value="1"/>
</dbReference>
<feature type="domain" description="GYF" evidence="2">
    <location>
        <begin position="270"/>
        <end position="318"/>
    </location>
</feature>
<feature type="compositionally biased region" description="Basic and acidic residues" evidence="1">
    <location>
        <begin position="571"/>
        <end position="585"/>
    </location>
</feature>
<evidence type="ECO:0000313" key="3">
    <source>
        <dbReference type="EMBL" id="AOW05355.1"/>
    </source>
</evidence>
<feature type="region of interest" description="Disordered" evidence="1">
    <location>
        <begin position="1"/>
        <end position="30"/>
    </location>
</feature>
<sequence length="974" mass="106514">MSQSSLSFGPEWMRPKSKAPDGKTPLPAVVPNGNKAKMAWSGVAAGKVVTSVPTETKKLSFASAATTTPRKFKKRDLEEPEDLRSDVGSGLLAENSEPVPPESLGDLASPLLPNHGGQRFSAEDMLAVWRNMKDKNVLVKTEVNNQSMYQSIHLNTPSLLQKDQGAGGSLMSKDREGWSPFKSVSVVSSVESPSQGHQSLHQPQQQQAQQQQAQHQHQQQYQADPSAPSSAAMSPTTGTVPSVFDTFNAPAVPPGMGFTASPPKLQHPENIKWMYKDYQGIIQGPFAGPVMHTWWKGGHLDAKLLIRREDDDVWQTVDELISKTSTQEPFLTPLPFVAKQPPVINTQTAFSQQYQQPGVPQQQQQQQQLQGQQQQQGTPQQGGSFQGSTSSFQHYPQHLHGSVSSWGSPAVTPMSPTPWGGSQMGGQATPNNNFGGGGSFFDQPFHGGHSQSSFFDDRSMWRSGSVSNTMSPALSRASSVIFPNDGPHTPTRAGSHTPLAAAASTADVTAADNELLELDSLPLHLKDVIGDDLEEVPTIKEEEPEKKEMKDEGKKDVEPKKEAKEEPEEPLTAKERAKRERDAAKKEKKRKEKEEKQRIKEKMAAEKAERLEREAREKAEKARLEQLRIEQEAIDREEAKKAEAEKAERARRIEEERLAKEAREKEAPWTAKENKKKEKPNKMSLAEIQQLEEFERQKKEAEEKELANAIRAIEEAELQQENSLSASRDEPSFKPTWATAPVASAPAKSLSQIQKEEEAARKKNTITPATAVSSGGVKKYADVLPRRAPVPAAAAVPDAASPWTTVGAHGKRMGEDGMPVRAQTPTAPAAHMAHQYAAQQAAAAQQQAALAARPSAPVAPAAPKVLTPAESFLQWCHGALRGLNAGVNETELIGMLMTLPAEEESTEIIADIVYANSSTLDGRRFAAEFLKRRKIADGDSAVKWSEVIQHAEVAPQDDGWNTAFKVVGKKKRAP</sequence>
<feature type="compositionally biased region" description="Basic and acidic residues" evidence="1">
    <location>
        <begin position="537"/>
        <end position="564"/>
    </location>
</feature>
<gene>
    <name evidence="3" type="ORF">YALI1_E16121g</name>
</gene>
<dbReference type="VEuPathDB" id="FungiDB:YALI0_E13189g"/>
<evidence type="ECO:0000313" key="4">
    <source>
        <dbReference type="Proteomes" id="UP000182444"/>
    </source>
</evidence>
<dbReference type="InterPro" id="IPR051640">
    <property type="entry name" value="GRB10-interact_GYF"/>
</dbReference>
<proteinExistence type="predicted"/>
<feature type="region of interest" description="Disordered" evidence="1">
    <location>
        <begin position="352"/>
        <end position="451"/>
    </location>
</feature>
<dbReference type="GeneID" id="2912021"/>
<dbReference type="EMBL" id="CP017557">
    <property type="protein sequence ID" value="AOW05355.1"/>
    <property type="molecule type" value="Genomic_DNA"/>
</dbReference>
<dbReference type="eggNOG" id="KOG1862">
    <property type="taxonomic scope" value="Eukaryota"/>
</dbReference>
<feature type="region of interest" description="Disordered" evidence="1">
    <location>
        <begin position="719"/>
        <end position="749"/>
    </location>
</feature>
<feature type="region of interest" description="Disordered" evidence="1">
    <location>
        <begin position="478"/>
        <end position="500"/>
    </location>
</feature>
<dbReference type="PANTHER" id="PTHR14445:SF36">
    <property type="entry name" value="FI03272P-RELATED"/>
    <property type="match status" value="1"/>
</dbReference>
<feature type="region of interest" description="Disordered" evidence="1">
    <location>
        <begin position="535"/>
        <end position="684"/>
    </location>
</feature>
<dbReference type="KEGG" id="yli:2912021"/>
<dbReference type="InterPro" id="IPR035445">
    <property type="entry name" value="GYF-like_dom_sf"/>
</dbReference>
<reference evidence="3 4" key="1">
    <citation type="journal article" date="2016" name="PLoS ONE">
        <title>Sequence Assembly of Yarrowia lipolytica Strain W29/CLIB89 Shows Transposable Element Diversity.</title>
        <authorList>
            <person name="Magnan C."/>
            <person name="Yu J."/>
            <person name="Chang I."/>
            <person name="Jahn E."/>
            <person name="Kanomata Y."/>
            <person name="Wu J."/>
            <person name="Zeller M."/>
            <person name="Oakes M."/>
            <person name="Baldi P."/>
            <person name="Sandmeyer S."/>
        </authorList>
    </citation>
    <scope>NUCLEOTIDE SEQUENCE [LARGE SCALE GENOMIC DNA]</scope>
    <source>
        <strain evidence="4">CLIB89(W29)</strain>
    </source>
</reference>
<organism evidence="3 4">
    <name type="scientific">Yarrowia lipolytica</name>
    <name type="common">Candida lipolytica</name>
    <dbReference type="NCBI Taxonomy" id="4952"/>
    <lineage>
        <taxon>Eukaryota</taxon>
        <taxon>Fungi</taxon>
        <taxon>Dikarya</taxon>
        <taxon>Ascomycota</taxon>
        <taxon>Saccharomycotina</taxon>
        <taxon>Dipodascomycetes</taxon>
        <taxon>Dipodascales</taxon>
        <taxon>Dipodascales incertae sedis</taxon>
        <taxon>Yarrowia</taxon>
    </lineage>
</organism>
<feature type="region of interest" description="Disordered" evidence="1">
    <location>
        <begin position="62"/>
        <end position="112"/>
    </location>
</feature>
<feature type="compositionally biased region" description="Low complexity" evidence="1">
    <location>
        <begin position="183"/>
        <end position="235"/>
    </location>
</feature>
<dbReference type="CDD" id="cd22249">
    <property type="entry name" value="UDM1_RNF168_RNF169-like"/>
    <property type="match status" value="1"/>
</dbReference>
<dbReference type="PANTHER" id="PTHR14445">
    <property type="entry name" value="GRB10 INTERACTING GYF PROTEIN"/>
    <property type="match status" value="1"/>
</dbReference>
<feature type="region of interest" description="Disordered" evidence="1">
    <location>
        <begin position="183"/>
        <end position="245"/>
    </location>
</feature>
<accession>A0A1D8NIC2</accession>
<evidence type="ECO:0000259" key="2">
    <source>
        <dbReference type="PROSITE" id="PS50829"/>
    </source>
</evidence>
<dbReference type="AlphaFoldDB" id="A0A1D8NIC2"/>
<feature type="compositionally biased region" description="Basic and acidic residues" evidence="1">
    <location>
        <begin position="592"/>
        <end position="676"/>
    </location>
</feature>
<feature type="compositionally biased region" description="Low complexity" evidence="1">
    <location>
        <begin position="352"/>
        <end position="393"/>
    </location>
</feature>
<evidence type="ECO:0000256" key="1">
    <source>
        <dbReference type="SAM" id="MobiDB-lite"/>
    </source>
</evidence>
<dbReference type="GO" id="GO:0005829">
    <property type="term" value="C:cytosol"/>
    <property type="evidence" value="ECO:0007669"/>
    <property type="project" value="TreeGrafter"/>
</dbReference>
<dbReference type="Pfam" id="PF02213">
    <property type="entry name" value="GYF"/>
    <property type="match status" value="1"/>
</dbReference>
<protein>
    <recommendedName>
        <fullName evidence="2">GYF domain-containing protein</fullName>
    </recommendedName>
</protein>